<reference evidence="4 6" key="3">
    <citation type="submission" date="2019-07" db="EMBL/GenBank/DDBJ databases">
        <title>Whole genome shotgun sequence of Methylobacterium oxalidis NBRC 107715.</title>
        <authorList>
            <person name="Hosoyama A."/>
            <person name="Uohara A."/>
            <person name="Ohji S."/>
            <person name="Ichikawa N."/>
        </authorList>
    </citation>
    <scope>NUCLEOTIDE SEQUENCE [LARGE SCALE GENOMIC DNA]</scope>
    <source>
        <strain evidence="4 6">NBRC 107715</strain>
    </source>
</reference>
<feature type="compositionally biased region" description="Low complexity" evidence="2">
    <location>
        <begin position="99"/>
        <end position="108"/>
    </location>
</feature>
<dbReference type="AlphaFoldDB" id="A0A512J141"/>
<dbReference type="PROSITE" id="PS51913">
    <property type="entry name" value="HTH_HARE"/>
    <property type="match status" value="1"/>
</dbReference>
<evidence type="ECO:0000256" key="1">
    <source>
        <dbReference type="ARBA" id="ARBA00023163"/>
    </source>
</evidence>
<reference evidence="7" key="2">
    <citation type="journal article" date="2019" name="Int. J. Syst. Evol. Microbiol.">
        <title>The Global Catalogue of Microorganisms (GCM) 10K type strain sequencing project: providing services to taxonomists for standard genome sequencing and annotation.</title>
        <authorList>
            <consortium name="The Broad Institute Genomics Platform"/>
            <consortium name="The Broad Institute Genome Sequencing Center for Infectious Disease"/>
            <person name="Wu L."/>
            <person name="Ma J."/>
        </authorList>
    </citation>
    <scope>NUCLEOTIDE SEQUENCE [LARGE SCALE GENOMIC DNA]</scope>
    <source>
        <strain evidence="7">NBRC 107715</strain>
    </source>
</reference>
<accession>A0A512J141</accession>
<dbReference type="OrthoDB" id="32898at2"/>
<name>A0A512J141_9HYPH</name>
<evidence type="ECO:0000313" key="6">
    <source>
        <dbReference type="Proteomes" id="UP000321960"/>
    </source>
</evidence>
<dbReference type="EMBL" id="BJZU01000027">
    <property type="protein sequence ID" value="GEP03655.1"/>
    <property type="molecule type" value="Genomic_DNA"/>
</dbReference>
<reference evidence="5" key="4">
    <citation type="submission" date="2023-01" db="EMBL/GenBank/DDBJ databases">
        <title>Draft genome sequence of Methylobacterium oxalidis strain NBRC 107715.</title>
        <authorList>
            <person name="Sun Q."/>
            <person name="Mori K."/>
        </authorList>
    </citation>
    <scope>NUCLEOTIDE SEQUENCE</scope>
    <source>
        <strain evidence="5">NBRC 107715</strain>
    </source>
</reference>
<keyword evidence="1" id="KW-0804">Transcription</keyword>
<sequence>MFPSEAEIEERLAALRRRREALDRLIADHALYLELGRRLRGPGPREGNPLSPEHDPPPENGPEAAAGPLAAPAPRPSPEPDPGTDPAAEPARPAERSPAEGSAPLAETPAPPEPAGDEAVGPEEGGFENGGPEEPGFGGGVAEAGPAAPLAIPFEEDPVAARRYGRALVAAAVAALEEAGRPLHAGEILERIGRRGFTLPGQDPVAALNTRLWKRSGPGGPVRRLGEAVYALPEA</sequence>
<feature type="region of interest" description="Disordered" evidence="2">
    <location>
        <begin position="32"/>
        <end position="145"/>
    </location>
</feature>
<evidence type="ECO:0000256" key="2">
    <source>
        <dbReference type="SAM" id="MobiDB-lite"/>
    </source>
</evidence>
<evidence type="ECO:0000313" key="5">
    <source>
        <dbReference type="EMBL" id="GLS64982.1"/>
    </source>
</evidence>
<dbReference type="GO" id="GO:0006355">
    <property type="term" value="P:regulation of DNA-templated transcription"/>
    <property type="evidence" value="ECO:0007669"/>
    <property type="project" value="InterPro"/>
</dbReference>
<organism evidence="4 6">
    <name type="scientific">Methylobacterium oxalidis</name>
    <dbReference type="NCBI Taxonomy" id="944322"/>
    <lineage>
        <taxon>Bacteria</taxon>
        <taxon>Pseudomonadati</taxon>
        <taxon>Pseudomonadota</taxon>
        <taxon>Alphaproteobacteria</taxon>
        <taxon>Hyphomicrobiales</taxon>
        <taxon>Methylobacteriaceae</taxon>
        <taxon>Methylobacterium</taxon>
    </lineage>
</organism>
<dbReference type="RefSeq" id="WP_147025348.1">
    <property type="nucleotide sequence ID" value="NZ_BJZU01000027.1"/>
</dbReference>
<feature type="domain" description="HTH HARE-type" evidence="3">
    <location>
        <begin position="166"/>
        <end position="235"/>
    </location>
</feature>
<feature type="compositionally biased region" description="Low complexity" evidence="2">
    <location>
        <begin position="41"/>
        <end position="50"/>
    </location>
</feature>
<comment type="caution">
    <text evidence="4">The sequence shown here is derived from an EMBL/GenBank/DDBJ whole genome shotgun (WGS) entry which is preliminary data.</text>
</comment>
<dbReference type="Proteomes" id="UP001156856">
    <property type="component" value="Unassembled WGS sequence"/>
</dbReference>
<dbReference type="EMBL" id="BSPK01000058">
    <property type="protein sequence ID" value="GLS64982.1"/>
    <property type="molecule type" value="Genomic_DNA"/>
</dbReference>
<evidence type="ECO:0000313" key="7">
    <source>
        <dbReference type="Proteomes" id="UP001156856"/>
    </source>
</evidence>
<keyword evidence="7" id="KW-1185">Reference proteome</keyword>
<protein>
    <recommendedName>
        <fullName evidence="3">HTH HARE-type domain-containing protein</fullName>
    </recommendedName>
</protein>
<evidence type="ECO:0000259" key="3">
    <source>
        <dbReference type="PROSITE" id="PS51913"/>
    </source>
</evidence>
<reference evidence="5" key="1">
    <citation type="journal article" date="2014" name="Int. J. Syst. Evol. Microbiol.">
        <title>Complete genome of a new Firmicutes species belonging to the dominant human colonic microbiota ('Ruminococcus bicirculans') reveals two chromosomes and a selective capacity to utilize plant glucans.</title>
        <authorList>
            <consortium name="NISC Comparative Sequencing Program"/>
            <person name="Wegmann U."/>
            <person name="Louis P."/>
            <person name="Goesmann A."/>
            <person name="Henrissat B."/>
            <person name="Duncan S.H."/>
            <person name="Flint H.J."/>
        </authorList>
    </citation>
    <scope>NUCLEOTIDE SEQUENCE</scope>
    <source>
        <strain evidence="5">NBRC 107715</strain>
    </source>
</reference>
<evidence type="ECO:0000313" key="4">
    <source>
        <dbReference type="EMBL" id="GEP03655.1"/>
    </source>
</evidence>
<proteinExistence type="predicted"/>
<feature type="compositionally biased region" description="Low complexity" evidence="2">
    <location>
        <begin position="61"/>
        <end position="70"/>
    </location>
</feature>
<gene>
    <name evidence="5" type="ORF">GCM10007888_33630</name>
    <name evidence="4" type="ORF">MOX02_16930</name>
</gene>
<dbReference type="InterPro" id="IPR007759">
    <property type="entry name" value="Asxl_HARE-HTH"/>
</dbReference>
<dbReference type="Proteomes" id="UP000321960">
    <property type="component" value="Unassembled WGS sequence"/>
</dbReference>
<feature type="compositionally biased region" description="Pro residues" evidence="2">
    <location>
        <begin position="71"/>
        <end position="83"/>
    </location>
</feature>